<evidence type="ECO:0000313" key="3">
    <source>
        <dbReference type="EMBL" id="KAK3254736.1"/>
    </source>
</evidence>
<evidence type="ECO:0000256" key="1">
    <source>
        <dbReference type="SAM" id="Phobius"/>
    </source>
</evidence>
<feature type="domain" description="PKD/REJ-like" evidence="2">
    <location>
        <begin position="6"/>
        <end position="168"/>
    </location>
</feature>
<reference evidence="3 4" key="1">
    <citation type="journal article" date="2015" name="Genome Biol. Evol.">
        <title>Comparative Genomics of a Bacterivorous Green Alga Reveals Evolutionary Causalities and Consequences of Phago-Mixotrophic Mode of Nutrition.</title>
        <authorList>
            <person name="Burns J.A."/>
            <person name="Paasch A."/>
            <person name="Narechania A."/>
            <person name="Kim E."/>
        </authorList>
    </citation>
    <scope>NUCLEOTIDE SEQUENCE [LARGE SCALE GENOMIC DNA]</scope>
    <source>
        <strain evidence="3 4">PLY_AMNH</strain>
    </source>
</reference>
<keyword evidence="1" id="KW-0472">Membrane</keyword>
<gene>
    <name evidence="3" type="ORF">CYMTET_36060</name>
</gene>
<evidence type="ECO:0000313" key="4">
    <source>
        <dbReference type="Proteomes" id="UP001190700"/>
    </source>
</evidence>
<dbReference type="Pfam" id="PF02010">
    <property type="entry name" value="REJ"/>
    <property type="match status" value="1"/>
</dbReference>
<name>A0AAE0F7Z8_9CHLO</name>
<feature type="non-terminal residue" evidence="3">
    <location>
        <position position="697"/>
    </location>
</feature>
<feature type="transmembrane region" description="Helical" evidence="1">
    <location>
        <begin position="672"/>
        <end position="691"/>
    </location>
</feature>
<keyword evidence="1" id="KW-1133">Transmembrane helix</keyword>
<dbReference type="EMBL" id="LGRX02023242">
    <property type="protein sequence ID" value="KAK3254736.1"/>
    <property type="molecule type" value="Genomic_DNA"/>
</dbReference>
<accession>A0AAE0F7Z8</accession>
<dbReference type="AlphaFoldDB" id="A0AAE0F7Z8"/>
<dbReference type="InterPro" id="IPR002859">
    <property type="entry name" value="PKD/REJ-like"/>
</dbReference>
<organism evidence="3 4">
    <name type="scientific">Cymbomonas tetramitiformis</name>
    <dbReference type="NCBI Taxonomy" id="36881"/>
    <lineage>
        <taxon>Eukaryota</taxon>
        <taxon>Viridiplantae</taxon>
        <taxon>Chlorophyta</taxon>
        <taxon>Pyramimonadophyceae</taxon>
        <taxon>Pyramimonadales</taxon>
        <taxon>Pyramimonadaceae</taxon>
        <taxon>Cymbomonas</taxon>
    </lineage>
</organism>
<sequence>VGMGALMPGATYRFTLRAGDARGSAACSMLVRVNQAPWHLPSSGLSLELWPSDGEGGRLGAAEGSARWAADDVALGVALEDYFTCELRGWTDDPEDLPLMYQVSYQVEGDGGGGILGDHTPSTVLTFVVPEAGVEEWGRSVLVHVSIRDMLGASASSSVAVRVTVKEFASPAGEGGYIDDLLSRSATTAGDGNMEESLVVVDGVALMLNSDSVVEESPGRRLASLAVERGSHVGHVLLDRQAKRERAAELVGQVVAATMITEASLERLSSSAATLLSSPQEVSDQASAVMLSVLGTLVDASLDGDDHPNLRASSSASICEGLSNLTLVRWPNASAQPAASLRVLHRLADSLAQPLVEGQQAVQVSAAMLSASVQVDSAAQLSGGPIFAAELPSPPGNGRRLSTAALSLPAAGTPALAGVRAGDPIRAQLLTLRGDPHEEAAMRVDNSTSGTLAVAEAAVGLGPVVSITLSDHASGLELDVHRLEEALNITIPLDSTAAAAAAAVGIGKAAVLSCVWWDAEVGNYSTEGCATLPNPAPAGARLYWEQRNVSAMDGNLARSWAIGNAEQVAGCEVVYDTVLPEYSGADAGYRKYIGRRCQVAKVGNAAGCWWVWQLGAFEGPGCILADELECLCSHLTDFKAANLEVQLGMGRTTFVSTDELTGLSASDLKESALLFIVMAGIIALGTTFWIISGSLHS</sequence>
<protein>
    <recommendedName>
        <fullName evidence="2">PKD/REJ-like domain-containing protein</fullName>
    </recommendedName>
</protein>
<feature type="non-terminal residue" evidence="3">
    <location>
        <position position="1"/>
    </location>
</feature>
<comment type="caution">
    <text evidence="3">The sequence shown here is derived from an EMBL/GenBank/DDBJ whole genome shotgun (WGS) entry which is preliminary data.</text>
</comment>
<evidence type="ECO:0000259" key="2">
    <source>
        <dbReference type="Pfam" id="PF02010"/>
    </source>
</evidence>
<dbReference type="Proteomes" id="UP001190700">
    <property type="component" value="Unassembled WGS sequence"/>
</dbReference>
<proteinExistence type="predicted"/>
<keyword evidence="4" id="KW-1185">Reference proteome</keyword>
<keyword evidence="1" id="KW-0812">Transmembrane</keyword>